<proteinExistence type="predicted"/>
<accession>A0ABQ9EMH9</accession>
<organism evidence="1 2">
    <name type="scientific">Tegillarca granosa</name>
    <name type="common">Malaysian cockle</name>
    <name type="synonym">Anadara granosa</name>
    <dbReference type="NCBI Taxonomy" id="220873"/>
    <lineage>
        <taxon>Eukaryota</taxon>
        <taxon>Metazoa</taxon>
        <taxon>Spiralia</taxon>
        <taxon>Lophotrochozoa</taxon>
        <taxon>Mollusca</taxon>
        <taxon>Bivalvia</taxon>
        <taxon>Autobranchia</taxon>
        <taxon>Pteriomorphia</taxon>
        <taxon>Arcoida</taxon>
        <taxon>Arcoidea</taxon>
        <taxon>Arcidae</taxon>
        <taxon>Tegillarca</taxon>
    </lineage>
</organism>
<reference evidence="1 2" key="1">
    <citation type="submission" date="2022-12" db="EMBL/GenBank/DDBJ databases">
        <title>Chromosome-level genome of Tegillarca granosa.</title>
        <authorList>
            <person name="Kim J."/>
        </authorList>
    </citation>
    <scope>NUCLEOTIDE SEQUENCE [LARGE SCALE GENOMIC DNA]</scope>
    <source>
        <strain evidence="1">Teg-2019</strain>
        <tissue evidence="1">Adductor muscle</tissue>
    </source>
</reference>
<evidence type="ECO:0000313" key="1">
    <source>
        <dbReference type="EMBL" id="KAJ8306414.1"/>
    </source>
</evidence>
<dbReference type="PANTHER" id="PTHR46963">
    <property type="entry name" value="SIMILAR TO RIKEN CDNA E130308A19"/>
    <property type="match status" value="1"/>
</dbReference>
<dbReference type="Proteomes" id="UP001217089">
    <property type="component" value="Unassembled WGS sequence"/>
</dbReference>
<protein>
    <submittedName>
        <fullName evidence="1">Uncharacterized protein</fullName>
    </submittedName>
</protein>
<gene>
    <name evidence="1" type="ORF">KUTeg_016959</name>
</gene>
<dbReference type="EMBL" id="JARBDR010000813">
    <property type="protein sequence ID" value="KAJ8306414.1"/>
    <property type="molecule type" value="Genomic_DNA"/>
</dbReference>
<evidence type="ECO:0000313" key="2">
    <source>
        <dbReference type="Proteomes" id="UP001217089"/>
    </source>
</evidence>
<sequence>METRPKAADPINNTDIDQMYNAAPDKNSDWCCLNNTRTGQPRMYELSEKRERCPVTTYKIYADKRPSNFSQPEHSFYLVVVTHTHVRRLIMNSGPIGKNKLNTLLKVMAKSAGVNMDKRLTNTSARKHLCQTLINNNVFDEQAAFWIGR</sequence>
<dbReference type="PANTHER" id="PTHR46963:SF2">
    <property type="match status" value="1"/>
</dbReference>
<dbReference type="InterPro" id="IPR042838">
    <property type="entry name" value="KIAA1958"/>
</dbReference>
<keyword evidence="2" id="KW-1185">Reference proteome</keyword>
<comment type="caution">
    <text evidence="1">The sequence shown here is derived from an EMBL/GenBank/DDBJ whole genome shotgun (WGS) entry which is preliminary data.</text>
</comment>
<name>A0ABQ9EMH9_TEGGR</name>